<gene>
    <name evidence="1" type="ORF">AA314_02033</name>
</gene>
<dbReference type="EMBL" id="CP011509">
    <property type="protein sequence ID" value="AKJ00407.1"/>
    <property type="molecule type" value="Genomic_DNA"/>
</dbReference>
<reference evidence="1 2" key="1">
    <citation type="submission" date="2015-05" db="EMBL/GenBank/DDBJ databases">
        <title>Genome assembly of Archangium gephyra DSM 2261.</title>
        <authorList>
            <person name="Sharma G."/>
            <person name="Subramanian S."/>
        </authorList>
    </citation>
    <scope>NUCLEOTIDE SEQUENCE [LARGE SCALE GENOMIC DNA]</scope>
    <source>
        <strain evidence="1 2">DSM 2261</strain>
    </source>
</reference>
<accession>A0AAC8TBY7</accession>
<sequence>MLLERSPSDGLPRIQGHQVDGNLEEDGFRRNSVQIRVRLRGPVVVEGNMGWFEQSPISKGAIGERQSDKRACLVLRLAQLSVSGVGVELPPVLRGGIVEQPAQRVVFRHAALDVLGEIRCLMTGLGAPLEVYQLLLPSADPPVSDITIPVRVVDRGSDIEFVTHGRQEPRAFRFSIFVFVDVMVQVTRGNSQVGLRLQVLVEVNDHACSARVGALGCFVELRVRHIDAARTPCVPVFSGVWAWPGRRVRRGCRFQLRRDRGGALAHAALGRIAALGPPLKVAEVRAVERVGDVEWRLPPVQGGRDGQTDQDHAAACRQQRSARDEGLARGGGHGCFRRGGGALGHQMEHGTWKAIAQAFAGNSLERYGRGGSLLPHG</sequence>
<name>A0AAC8TBY7_9BACT</name>
<protein>
    <submittedName>
        <fullName evidence="1">Uncharacterized protein</fullName>
    </submittedName>
</protein>
<evidence type="ECO:0000313" key="1">
    <source>
        <dbReference type="EMBL" id="AKJ00407.1"/>
    </source>
</evidence>
<evidence type="ECO:0000313" key="2">
    <source>
        <dbReference type="Proteomes" id="UP000035579"/>
    </source>
</evidence>
<dbReference type="AlphaFoldDB" id="A0AAC8TBY7"/>
<dbReference type="KEGG" id="age:AA314_02033"/>
<organism evidence="1 2">
    <name type="scientific">Archangium gephyra</name>
    <dbReference type="NCBI Taxonomy" id="48"/>
    <lineage>
        <taxon>Bacteria</taxon>
        <taxon>Pseudomonadati</taxon>
        <taxon>Myxococcota</taxon>
        <taxon>Myxococcia</taxon>
        <taxon>Myxococcales</taxon>
        <taxon>Cystobacterineae</taxon>
        <taxon>Archangiaceae</taxon>
        <taxon>Archangium</taxon>
    </lineage>
</organism>
<proteinExistence type="predicted"/>
<dbReference type="Proteomes" id="UP000035579">
    <property type="component" value="Chromosome"/>
</dbReference>